<dbReference type="GeneID" id="6996897"/>
<keyword evidence="3 6" id="KW-0560">Oxidoreductase</keyword>
<evidence type="ECO:0000256" key="4">
    <source>
        <dbReference type="ARBA" id="ARBA00023052"/>
    </source>
</evidence>
<dbReference type="GO" id="GO:0006099">
    <property type="term" value="P:tricarboxylic acid cycle"/>
    <property type="evidence" value="ECO:0007669"/>
    <property type="project" value="TreeGrafter"/>
</dbReference>
<dbReference type="InterPro" id="IPR042179">
    <property type="entry name" value="KGD_C_sf"/>
</dbReference>
<dbReference type="eggNOG" id="KOG0450">
    <property type="taxonomic scope" value="Eukaryota"/>
</dbReference>
<dbReference type="OMA" id="RDSYCRT"/>
<protein>
    <submittedName>
        <fullName evidence="6">2-oxoglutarate dehydrogenase, putative</fullName>
        <ecNumber evidence="6">1.2.4.2</ecNumber>
    </submittedName>
</protein>
<dbReference type="GO" id="GO:0004591">
    <property type="term" value="F:oxoglutarate dehydrogenase (succinyl-transferring) activity"/>
    <property type="evidence" value="ECO:0007669"/>
    <property type="project" value="UniProtKB-EC"/>
</dbReference>
<dbReference type="GO" id="GO:0005739">
    <property type="term" value="C:mitochondrion"/>
    <property type="evidence" value="ECO:0007669"/>
    <property type="project" value="TreeGrafter"/>
</dbReference>
<dbReference type="Gene3D" id="1.10.287.1150">
    <property type="entry name" value="TPP helical domain"/>
    <property type="match status" value="1"/>
</dbReference>
<dbReference type="Pfam" id="PF00676">
    <property type="entry name" value="E1_dh"/>
    <property type="match status" value="1"/>
</dbReference>
<evidence type="ECO:0000313" key="6">
    <source>
        <dbReference type="EMBL" id="EEA07409.1"/>
    </source>
</evidence>
<proteinExistence type="inferred from homology"/>
<dbReference type="GO" id="GO:0045252">
    <property type="term" value="C:oxoglutarate dehydrogenase complex"/>
    <property type="evidence" value="ECO:0007669"/>
    <property type="project" value="TreeGrafter"/>
</dbReference>
<dbReference type="Pfam" id="PF02779">
    <property type="entry name" value="Transket_pyr"/>
    <property type="match status" value="1"/>
</dbReference>
<dbReference type="InterPro" id="IPR029061">
    <property type="entry name" value="THDP-binding"/>
</dbReference>
<dbReference type="Gene3D" id="3.40.50.11610">
    <property type="entry name" value="Multifunctional 2-oxoglutarate metabolism enzyme, C-terminal domain"/>
    <property type="match status" value="1"/>
</dbReference>
<evidence type="ECO:0000256" key="3">
    <source>
        <dbReference type="ARBA" id="ARBA00023002"/>
    </source>
</evidence>
<dbReference type="PIRSF" id="PIRSF000157">
    <property type="entry name" value="Oxoglu_dh_E1"/>
    <property type="match status" value="1"/>
</dbReference>
<comment type="cofactor">
    <cofactor evidence="1">
        <name>thiamine diphosphate</name>
        <dbReference type="ChEBI" id="CHEBI:58937"/>
    </cofactor>
</comment>
<dbReference type="Pfam" id="PF16870">
    <property type="entry name" value="OxoGdeHyase_C"/>
    <property type="match status" value="1"/>
</dbReference>
<dbReference type="InterPro" id="IPR005475">
    <property type="entry name" value="Transketolase-like_Pyr-bd"/>
</dbReference>
<comment type="similarity">
    <text evidence="2">Belongs to the alpha-ketoglutarate dehydrogenase family.</text>
</comment>
<dbReference type="SUPFAM" id="SSF52518">
    <property type="entry name" value="Thiamin diphosphate-binding fold (THDP-binding)"/>
    <property type="match status" value="2"/>
</dbReference>
<dbReference type="OrthoDB" id="413077at2759"/>
<dbReference type="EC" id="1.2.4.2" evidence="6"/>
<evidence type="ECO:0000259" key="5">
    <source>
        <dbReference type="SMART" id="SM00861"/>
    </source>
</evidence>
<dbReference type="InterPro" id="IPR011603">
    <property type="entry name" value="2oxoglutarate_DH_E1"/>
</dbReference>
<dbReference type="SMART" id="SM00861">
    <property type="entry name" value="Transket_pyr"/>
    <property type="match status" value="1"/>
</dbReference>
<dbReference type="PANTHER" id="PTHR23152:SF4">
    <property type="entry name" value="2-OXOADIPATE DEHYDROGENASE COMPLEX COMPONENT E1"/>
    <property type="match status" value="1"/>
</dbReference>
<dbReference type="EMBL" id="DS989733">
    <property type="protein sequence ID" value="EEA07409.1"/>
    <property type="molecule type" value="Genomic_DNA"/>
</dbReference>
<dbReference type="PANTHER" id="PTHR23152">
    <property type="entry name" value="2-OXOGLUTARATE DEHYDROGENASE"/>
    <property type="match status" value="1"/>
</dbReference>
<dbReference type="NCBIfam" id="TIGR00239">
    <property type="entry name" value="2oxo_dh_E1"/>
    <property type="match status" value="1"/>
</dbReference>
<dbReference type="GO" id="GO:0030976">
    <property type="term" value="F:thiamine pyrophosphate binding"/>
    <property type="evidence" value="ECO:0007669"/>
    <property type="project" value="InterPro"/>
</dbReference>
<organism evidence="6 7">
    <name type="scientific">Cryptosporidium muris (strain RN66)</name>
    <dbReference type="NCBI Taxonomy" id="441375"/>
    <lineage>
        <taxon>Eukaryota</taxon>
        <taxon>Sar</taxon>
        <taxon>Alveolata</taxon>
        <taxon>Apicomplexa</taxon>
        <taxon>Conoidasida</taxon>
        <taxon>Coccidia</taxon>
        <taxon>Eucoccidiorida</taxon>
        <taxon>Eimeriorina</taxon>
        <taxon>Cryptosporidiidae</taxon>
        <taxon>Cryptosporidium</taxon>
    </lineage>
</organism>
<gene>
    <name evidence="6" type="ORF">CMU_035820</name>
</gene>
<dbReference type="Gene3D" id="3.40.50.12470">
    <property type="match status" value="1"/>
</dbReference>
<dbReference type="RefSeq" id="XP_002141758.1">
    <property type="nucleotide sequence ID" value="XM_002141722.1"/>
</dbReference>
<sequence>MKTKHLNINNISRCIHLNISSLRKPSQLQCSRYKSHISNIDNHSNFGLDSLNYLESLYYKWRAGEKINYSLSSYFSKIELAQAASSKFISIAPLKSNNNIKIANILNLVSSFETYGHQFAELDPLNLESYTCAAVKRNQEIYRKLLKPETHGILGCDVISSSENIIMNSTSSTILTDILLKYNSLKVDDLVRILEKIFCGKTGFEYIHVRNEEIKSFMRSAAIEYLYWKPSKDDINRYLQILARAQLFENMCSKKFPTVKRFGLDGCESLILGLSEMLRKFILDGNSKDSKVTIGMSHRGRLNVMCNILNLPLENMFYSFRSGKFIDIDTRSGIYGGDVKYHMGYSGYYELNERFISDAPEANYSVSFGAIPVEILYNPSHLESVVPVVMGKVKSEQYYSEKKGVLDTAKKYIPILIHGDASTMGQGVVSEALNMSKISSYNIGGNIHIIINNQIGFCTYPSEEIGSMYPSDISRGFDIPIIHVNADCPESVVYVFLKSLEFRNRFHSDVFINLVGYRRFGHNELDMPLFTHPLMYKKITSKPGIFHLYKKKLEKEKVFSNTELDHIEASISSFIENKYNNSTSNTFKRNLEGFKSPTLTIDDLISRSTSDNEQEILYPPQWRVEELKNLGTKLSTIPSSIDLHPNIIKIYEQRSLATEKENKPLVDYGLAETLSFATLLKEGIHIRLVGEDTKRGTFSHRHSVLYDINNNREYSPLKEFSKLTKYSFTVENSTLSEFAGLGFEVGYVQSSGPTLGIWEAQFGDFANGAQIMFDQYISSSIPKWNLQIPILCILPHGYDGMGPEHSSARVERYLQLSNEPEEIPVNEGTGKPIDELENINWRLIYCSNSAQYYHIFRKHMWCKKRIPTLIFLSKRLLKYRHAFSPLKDLSESSFLSLIPDNSSEIDNLQVRKLIICCGQIYYNLVQQRSLFPNINVPIIRLEQLIPFPWAELFSQISSFPILSEIVFVQEEPQNMGAWSFVQPRLRSIVSLIAKTVTNYEKRVPEIKYAGRKTNSATATGFASLHEEELHNLLSNIIN</sequence>
<reference evidence="6" key="1">
    <citation type="submission" date="2008-06" db="EMBL/GenBank/DDBJ databases">
        <authorList>
            <person name="Lorenzi H."/>
            <person name="Inman J."/>
            <person name="Miller J."/>
            <person name="Schobel S."/>
            <person name="Amedeo P."/>
            <person name="Caler E.V."/>
            <person name="da Silva J."/>
        </authorList>
    </citation>
    <scope>NUCLEOTIDE SEQUENCE [LARGE SCALE GENOMIC DNA]</scope>
    <source>
        <strain evidence="6">RN66</strain>
    </source>
</reference>
<dbReference type="STRING" id="441375.B6AGR8"/>
<dbReference type="InterPro" id="IPR001017">
    <property type="entry name" value="DH_E1"/>
</dbReference>
<keyword evidence="7" id="KW-1185">Reference proteome</keyword>
<dbReference type="InterPro" id="IPR031717">
    <property type="entry name" value="ODO-1/KGD_C"/>
</dbReference>
<evidence type="ECO:0000256" key="1">
    <source>
        <dbReference type="ARBA" id="ARBA00001964"/>
    </source>
</evidence>
<feature type="domain" description="Transketolase-like pyrimidine-binding" evidence="5">
    <location>
        <begin position="666"/>
        <end position="879"/>
    </location>
</feature>
<evidence type="ECO:0000313" key="7">
    <source>
        <dbReference type="Proteomes" id="UP000001460"/>
    </source>
</evidence>
<name>B6AGR8_CRYMR</name>
<dbReference type="NCBIfam" id="NF006914">
    <property type="entry name" value="PRK09404.1"/>
    <property type="match status" value="1"/>
</dbReference>
<dbReference type="VEuPathDB" id="CryptoDB:CMU_035820"/>
<keyword evidence="4" id="KW-0786">Thiamine pyrophosphate</keyword>
<dbReference type="Proteomes" id="UP000001460">
    <property type="component" value="Unassembled WGS sequence"/>
</dbReference>
<accession>B6AGR8</accession>
<evidence type="ECO:0000256" key="2">
    <source>
        <dbReference type="ARBA" id="ARBA00006936"/>
    </source>
</evidence>
<dbReference type="Gene3D" id="3.40.50.970">
    <property type="match status" value="1"/>
</dbReference>
<dbReference type="AlphaFoldDB" id="B6AGR8"/>